<sequence length="212" mass="22672">MTTRTDTLSDLDFPADGLAVGPDVADLLFREARTVNTFTDTDVSDEQVRAAYELLRWGPTAMNTVPLRLLLVRTPEARARLAAHMPEGNRSRVLAAPLTIVAAADTNFHEHLDVLAPHLENARAMFPDAAMRESMARMSALIQVGYLIVALRAVGLHAGPMGAGDTDAIDADLLAGTGWKSLMVVNVGTPAGPESVRPRAPRLELAQASLSV</sequence>
<dbReference type="Gene3D" id="3.40.109.10">
    <property type="entry name" value="NADH Oxidase"/>
    <property type="match status" value="1"/>
</dbReference>
<evidence type="ECO:0000313" key="2">
    <source>
        <dbReference type="EMBL" id="NMR18924.1"/>
    </source>
</evidence>
<dbReference type="EC" id="1.1.1.298" evidence="2"/>
<reference evidence="2 3" key="1">
    <citation type="submission" date="2020-04" db="EMBL/GenBank/DDBJ databases">
        <title>Sequencing and Assembly of C. fimi.</title>
        <authorList>
            <person name="Ramsey A.R."/>
        </authorList>
    </citation>
    <scope>NUCLEOTIDE SEQUENCE [LARGE SCALE GENOMIC DNA]</scope>
    <source>
        <strain evidence="2 3">SB</strain>
    </source>
</reference>
<dbReference type="InterPro" id="IPR000415">
    <property type="entry name" value="Nitroreductase-like"/>
</dbReference>
<name>A0A7Y0LVY6_CELFI</name>
<dbReference type="RefSeq" id="WP_169322824.1">
    <property type="nucleotide sequence ID" value="NZ_JABCJJ010000001.1"/>
</dbReference>
<keyword evidence="2" id="KW-0560">Oxidoreductase</keyword>
<dbReference type="NCBIfam" id="NF003768">
    <property type="entry name" value="PRK05365.1"/>
    <property type="match status" value="1"/>
</dbReference>
<dbReference type="EMBL" id="JABCJJ010000001">
    <property type="protein sequence ID" value="NMR18924.1"/>
    <property type="molecule type" value="Genomic_DNA"/>
</dbReference>
<dbReference type="GO" id="GO:0035527">
    <property type="term" value="F:3-hydroxypropionate dehydrogenase (NADP+) activity"/>
    <property type="evidence" value="ECO:0007669"/>
    <property type="project" value="UniProtKB-EC"/>
</dbReference>
<dbReference type="Pfam" id="PF00881">
    <property type="entry name" value="Nitroreductase"/>
    <property type="match status" value="1"/>
</dbReference>
<protein>
    <submittedName>
        <fullName evidence="2">Malonic semialdehyde reductase</fullName>
        <ecNumber evidence="2">1.1.1.298</ecNumber>
    </submittedName>
</protein>
<evidence type="ECO:0000313" key="3">
    <source>
        <dbReference type="Proteomes" id="UP000562124"/>
    </source>
</evidence>
<proteinExistence type="predicted"/>
<feature type="domain" description="Nitroreductase" evidence="1">
    <location>
        <begin position="31"/>
        <end position="188"/>
    </location>
</feature>
<dbReference type="PANTHER" id="PTHR43543">
    <property type="entry name" value="MALONIC SEMIALDEHYDE REDUCTASE RUTE-RELATED"/>
    <property type="match status" value="1"/>
</dbReference>
<dbReference type="InterPro" id="IPR050461">
    <property type="entry name" value="Nitroreductase_HadB/RutE"/>
</dbReference>
<dbReference type="InterPro" id="IPR029479">
    <property type="entry name" value="Nitroreductase"/>
</dbReference>
<comment type="caution">
    <text evidence="2">The sequence shown here is derived from an EMBL/GenBank/DDBJ whole genome shotgun (WGS) entry which is preliminary data.</text>
</comment>
<organism evidence="2 3">
    <name type="scientific">Cellulomonas fimi</name>
    <dbReference type="NCBI Taxonomy" id="1708"/>
    <lineage>
        <taxon>Bacteria</taxon>
        <taxon>Bacillati</taxon>
        <taxon>Actinomycetota</taxon>
        <taxon>Actinomycetes</taxon>
        <taxon>Micrococcales</taxon>
        <taxon>Cellulomonadaceae</taxon>
        <taxon>Cellulomonas</taxon>
    </lineage>
</organism>
<dbReference type="Proteomes" id="UP000562124">
    <property type="component" value="Unassembled WGS sequence"/>
</dbReference>
<dbReference type="AlphaFoldDB" id="A0A7Y0LVY6"/>
<gene>
    <name evidence="2" type="ORF">HIR71_01575</name>
</gene>
<accession>A0A7Y0LVY6</accession>
<evidence type="ECO:0000259" key="1">
    <source>
        <dbReference type="Pfam" id="PF00881"/>
    </source>
</evidence>
<dbReference type="SUPFAM" id="SSF55469">
    <property type="entry name" value="FMN-dependent nitroreductase-like"/>
    <property type="match status" value="1"/>
</dbReference>
<dbReference type="PANTHER" id="PTHR43543:SF1">
    <property type="entry name" value="MALONIC SEMIALDEHYDE REDUCTASE RUTE-RELATED"/>
    <property type="match status" value="1"/>
</dbReference>
<keyword evidence="3" id="KW-1185">Reference proteome</keyword>